<gene>
    <name evidence="1" type="ORF">OESDEN_23331</name>
</gene>
<sequence>KFRGSVIVGGISPHVYVIFSITIDLPSKSALRGISQLQNDLAAVSRDSRQCAYFLGQAAKSCCCLHGWIEGNTAIHQSR</sequence>
<feature type="non-terminal residue" evidence="1">
    <location>
        <position position="1"/>
    </location>
</feature>
<dbReference type="Proteomes" id="UP000053660">
    <property type="component" value="Unassembled WGS sequence"/>
</dbReference>
<reference evidence="1 2" key="1">
    <citation type="submission" date="2014-03" db="EMBL/GenBank/DDBJ databases">
        <title>Draft genome of the hookworm Oesophagostomum dentatum.</title>
        <authorList>
            <person name="Mitreva M."/>
        </authorList>
    </citation>
    <scope>NUCLEOTIDE SEQUENCE [LARGE SCALE GENOMIC DNA]</scope>
    <source>
        <strain evidence="1 2">OD-Hann</strain>
    </source>
</reference>
<evidence type="ECO:0000313" key="2">
    <source>
        <dbReference type="Proteomes" id="UP000053660"/>
    </source>
</evidence>
<keyword evidence="2" id="KW-1185">Reference proteome</keyword>
<dbReference type="AlphaFoldDB" id="A0A0B1RWK4"/>
<evidence type="ECO:0000313" key="1">
    <source>
        <dbReference type="EMBL" id="KHJ77049.1"/>
    </source>
</evidence>
<protein>
    <submittedName>
        <fullName evidence="1">Uncharacterized protein</fullName>
    </submittedName>
</protein>
<organism evidence="1 2">
    <name type="scientific">Oesophagostomum dentatum</name>
    <name type="common">Nodular worm</name>
    <dbReference type="NCBI Taxonomy" id="61180"/>
    <lineage>
        <taxon>Eukaryota</taxon>
        <taxon>Metazoa</taxon>
        <taxon>Ecdysozoa</taxon>
        <taxon>Nematoda</taxon>
        <taxon>Chromadorea</taxon>
        <taxon>Rhabditida</taxon>
        <taxon>Rhabditina</taxon>
        <taxon>Rhabditomorpha</taxon>
        <taxon>Strongyloidea</taxon>
        <taxon>Strongylidae</taxon>
        <taxon>Oesophagostomum</taxon>
    </lineage>
</organism>
<accession>A0A0B1RWK4</accession>
<dbReference type="EMBL" id="KN611149">
    <property type="protein sequence ID" value="KHJ77049.1"/>
    <property type="molecule type" value="Genomic_DNA"/>
</dbReference>
<name>A0A0B1RWK4_OESDE</name>
<proteinExistence type="predicted"/>